<accession>A0A3B0RZQ7</accession>
<name>A0A3B0RZQ7_9ZZZZ</name>
<sequence>MRSQTLLLLAATSLTLSACLGGGPVKSNLSQFHTLDSVPASATFSVVSWRPELDRSLEFRSYAQRLTAIMREAGLRVVEPGQPADYIAYLDYGIDDGRPVTYTYNVPEWGVIYNAQTTSTVVDETNPGQQVINSTVRGTDPTYGVTGYKQKVRNRTVYARFVHIDILPKNATARTTPVYELRLKSSGVCGSIPSLMPRFMRAIEKRFDRKSGYSGKVKTGGVDC</sequence>
<evidence type="ECO:0000313" key="1">
    <source>
        <dbReference type="EMBL" id="VAV99080.1"/>
    </source>
</evidence>
<organism evidence="1">
    <name type="scientific">hydrothermal vent metagenome</name>
    <dbReference type="NCBI Taxonomy" id="652676"/>
    <lineage>
        <taxon>unclassified sequences</taxon>
        <taxon>metagenomes</taxon>
        <taxon>ecological metagenomes</taxon>
    </lineage>
</organism>
<proteinExistence type="predicted"/>
<dbReference type="PROSITE" id="PS51257">
    <property type="entry name" value="PROKAR_LIPOPROTEIN"/>
    <property type="match status" value="1"/>
</dbReference>
<dbReference type="AlphaFoldDB" id="A0A3B0RZQ7"/>
<gene>
    <name evidence="1" type="ORF">MNBD_ALPHA04-515</name>
</gene>
<dbReference type="EMBL" id="UOEF01000281">
    <property type="protein sequence ID" value="VAV99080.1"/>
    <property type="molecule type" value="Genomic_DNA"/>
</dbReference>
<evidence type="ECO:0008006" key="2">
    <source>
        <dbReference type="Google" id="ProtNLM"/>
    </source>
</evidence>
<protein>
    <recommendedName>
        <fullName evidence="2">DUF4136 domain-containing protein</fullName>
    </recommendedName>
</protein>
<reference evidence="1" key="1">
    <citation type="submission" date="2018-06" db="EMBL/GenBank/DDBJ databases">
        <authorList>
            <person name="Zhirakovskaya E."/>
        </authorList>
    </citation>
    <scope>NUCLEOTIDE SEQUENCE</scope>
</reference>